<dbReference type="Gene3D" id="1.25.40.10">
    <property type="entry name" value="Tetratricopeptide repeat domain"/>
    <property type="match status" value="3"/>
</dbReference>
<feature type="repeat" description="PPR" evidence="3">
    <location>
        <begin position="199"/>
        <end position="233"/>
    </location>
</feature>
<comment type="caution">
    <text evidence="4">The sequence shown here is derived from an EMBL/GenBank/DDBJ whole genome shotgun (WGS) entry which is preliminary data.</text>
</comment>
<comment type="similarity">
    <text evidence="1">Belongs to the PPR family. P subfamily.</text>
</comment>
<evidence type="ECO:0000256" key="3">
    <source>
        <dbReference type="PROSITE-ProRule" id="PRU00708"/>
    </source>
</evidence>
<dbReference type="InterPro" id="IPR011990">
    <property type="entry name" value="TPR-like_helical_dom_sf"/>
</dbReference>
<evidence type="ECO:0000256" key="2">
    <source>
        <dbReference type="ARBA" id="ARBA00022737"/>
    </source>
</evidence>
<evidence type="ECO:0000313" key="5">
    <source>
        <dbReference type="Proteomes" id="UP000015453"/>
    </source>
</evidence>
<sequence length="485" mass="55715">MMKKTWFRLTSNVRWLHSSSKSERIVTIVNEHPYPRQSLLPTLRREIRKTEISTSLVEEVLGGFFGTHGNGLKAYEFFRYCLDHGDVYVPTSDAVEKTLHILSRMRYFDKAWELMDRIRRTHPSCLTLKSMSIVLSRIAKFRSYEETLEAFERMRRDVFTGKTFTTDEFNVLLRAFCTQRQMKEAKSVMSKMHSRFPPNAKTMNILLSGFKESGDIAAVELFHHEMVRRGFKPNVVTYHVRIDAYCKRHRFGSALRLAEEMESSGFPPSLQTITTLIHGAGLVRNAAKARELFDEIEARSLVADTKAYNALMSSLIRSRDVRSAAELMDQMEERNIQPDNMTYHVMFLGIMRSPDGGIDGVTELYEKMVGKSFVPKTRTAVMLMKFFCESDRVETGLDLWNYMMDRGHCVHIHALDLLVTGLCARGRVAESFACSKQALERGRLVSDRTFETLQRVLEADKLEEMAASMKKLKAVLPPSLVSLRL</sequence>
<keyword evidence="5" id="KW-1185">Reference proteome</keyword>
<dbReference type="InterPro" id="IPR050667">
    <property type="entry name" value="PPR-containing_protein"/>
</dbReference>
<organism evidence="4 5">
    <name type="scientific">Genlisea aurea</name>
    <dbReference type="NCBI Taxonomy" id="192259"/>
    <lineage>
        <taxon>Eukaryota</taxon>
        <taxon>Viridiplantae</taxon>
        <taxon>Streptophyta</taxon>
        <taxon>Embryophyta</taxon>
        <taxon>Tracheophyta</taxon>
        <taxon>Spermatophyta</taxon>
        <taxon>Magnoliopsida</taxon>
        <taxon>eudicotyledons</taxon>
        <taxon>Gunneridae</taxon>
        <taxon>Pentapetalae</taxon>
        <taxon>asterids</taxon>
        <taxon>lamiids</taxon>
        <taxon>Lamiales</taxon>
        <taxon>Lentibulariaceae</taxon>
        <taxon>Genlisea</taxon>
    </lineage>
</organism>
<evidence type="ECO:0008006" key="6">
    <source>
        <dbReference type="Google" id="ProtNLM"/>
    </source>
</evidence>
<feature type="repeat" description="PPR" evidence="3">
    <location>
        <begin position="234"/>
        <end position="268"/>
    </location>
</feature>
<dbReference type="AlphaFoldDB" id="S8D6I9"/>
<evidence type="ECO:0000256" key="1">
    <source>
        <dbReference type="ARBA" id="ARBA00007626"/>
    </source>
</evidence>
<dbReference type="PROSITE" id="PS51375">
    <property type="entry name" value="PPR"/>
    <property type="match status" value="3"/>
</dbReference>
<reference evidence="4 5" key="1">
    <citation type="journal article" date="2013" name="BMC Genomics">
        <title>The miniature genome of a carnivorous plant Genlisea aurea contains a low number of genes and short non-coding sequences.</title>
        <authorList>
            <person name="Leushkin E.V."/>
            <person name="Sutormin R.A."/>
            <person name="Nabieva E.R."/>
            <person name="Penin A.A."/>
            <person name="Kondrashov A.S."/>
            <person name="Logacheva M.D."/>
        </authorList>
    </citation>
    <scope>NUCLEOTIDE SEQUENCE [LARGE SCALE GENOMIC DNA]</scope>
</reference>
<gene>
    <name evidence="4" type="ORF">M569_01712</name>
</gene>
<evidence type="ECO:0000313" key="4">
    <source>
        <dbReference type="EMBL" id="EPS73046.1"/>
    </source>
</evidence>
<name>S8D6I9_9LAMI</name>
<feature type="repeat" description="PPR" evidence="3">
    <location>
        <begin position="304"/>
        <end position="338"/>
    </location>
</feature>
<dbReference type="InterPro" id="IPR002885">
    <property type="entry name" value="PPR_rpt"/>
</dbReference>
<dbReference type="Pfam" id="PF01535">
    <property type="entry name" value="PPR"/>
    <property type="match status" value="1"/>
</dbReference>
<accession>S8D6I9</accession>
<keyword evidence="2" id="KW-0677">Repeat</keyword>
<dbReference type="Proteomes" id="UP000015453">
    <property type="component" value="Unassembled WGS sequence"/>
</dbReference>
<dbReference type="OrthoDB" id="185373at2759"/>
<dbReference type="PANTHER" id="PTHR47939">
    <property type="entry name" value="MEMBRANE-ASSOCIATED SALT-INDUCIBLE PROTEIN-LIKE"/>
    <property type="match status" value="1"/>
</dbReference>
<dbReference type="NCBIfam" id="TIGR00756">
    <property type="entry name" value="PPR"/>
    <property type="match status" value="5"/>
</dbReference>
<dbReference type="PANTHER" id="PTHR47939:SF5">
    <property type="entry name" value="PENTACOTRIPEPTIDE-REPEAT REGION OF PRORP DOMAIN-CONTAINING PROTEIN"/>
    <property type="match status" value="1"/>
</dbReference>
<dbReference type="EMBL" id="AUSU01000583">
    <property type="protein sequence ID" value="EPS73046.1"/>
    <property type="molecule type" value="Genomic_DNA"/>
</dbReference>
<protein>
    <recommendedName>
        <fullName evidence="6">Pentacotripeptide-repeat region of PRORP domain-containing protein</fullName>
    </recommendedName>
</protein>
<dbReference type="Pfam" id="PF13812">
    <property type="entry name" value="PPR_3"/>
    <property type="match status" value="1"/>
</dbReference>
<dbReference type="Pfam" id="PF13041">
    <property type="entry name" value="PPR_2"/>
    <property type="match status" value="2"/>
</dbReference>
<proteinExistence type="inferred from homology"/>